<feature type="domain" description="VOC" evidence="1">
    <location>
        <begin position="1"/>
        <end position="121"/>
    </location>
</feature>
<proteinExistence type="predicted"/>
<dbReference type="InterPro" id="IPR029068">
    <property type="entry name" value="Glyas_Bleomycin-R_OHBP_Dase"/>
</dbReference>
<evidence type="ECO:0000313" key="3">
    <source>
        <dbReference type="Proteomes" id="UP000521075"/>
    </source>
</evidence>
<accession>A0A853DNH0</accession>
<keyword evidence="3" id="KW-1185">Reference proteome</keyword>
<comment type="caution">
    <text evidence="2">The sequence shown here is derived from an EMBL/GenBank/DDBJ whole genome shotgun (WGS) entry which is preliminary data.</text>
</comment>
<dbReference type="PROSITE" id="PS51819">
    <property type="entry name" value="VOC"/>
    <property type="match status" value="1"/>
</dbReference>
<dbReference type="InterPro" id="IPR004360">
    <property type="entry name" value="Glyas_Fos-R_dOase_dom"/>
</dbReference>
<dbReference type="Proteomes" id="UP000521075">
    <property type="component" value="Unassembled WGS sequence"/>
</dbReference>
<dbReference type="Pfam" id="PF00903">
    <property type="entry name" value="Glyoxalase"/>
    <property type="match status" value="1"/>
</dbReference>
<organism evidence="2 3">
    <name type="scientific">Leifsonia naganoensis</name>
    <dbReference type="NCBI Taxonomy" id="150025"/>
    <lineage>
        <taxon>Bacteria</taxon>
        <taxon>Bacillati</taxon>
        <taxon>Actinomycetota</taxon>
        <taxon>Actinomycetes</taxon>
        <taxon>Micrococcales</taxon>
        <taxon>Microbacteriaceae</taxon>
        <taxon>Leifsonia</taxon>
    </lineage>
</organism>
<dbReference type="InterPro" id="IPR037523">
    <property type="entry name" value="VOC_core"/>
</dbReference>
<gene>
    <name evidence="2" type="ORF">HNR14_001044</name>
</gene>
<evidence type="ECO:0000313" key="2">
    <source>
        <dbReference type="EMBL" id="NYK09163.1"/>
    </source>
</evidence>
<name>A0A853DNH0_9MICO</name>
<dbReference type="RefSeq" id="WP_179700184.1">
    <property type="nucleotide sequence ID" value="NZ_BAAAHA010000004.1"/>
</dbReference>
<dbReference type="AlphaFoldDB" id="A0A853DNH0"/>
<reference evidence="2 3" key="1">
    <citation type="submission" date="2020-07" db="EMBL/GenBank/DDBJ databases">
        <title>Sequencing the genomes of 1000 actinobacteria strains.</title>
        <authorList>
            <person name="Klenk H.-P."/>
        </authorList>
    </citation>
    <scope>NUCLEOTIDE SEQUENCE [LARGE SCALE GENOMIC DNA]</scope>
    <source>
        <strain evidence="2 3">DSM 15166</strain>
    </source>
</reference>
<dbReference type="SUPFAM" id="SSF54593">
    <property type="entry name" value="Glyoxalase/Bleomycin resistance protein/Dihydroxybiphenyl dioxygenase"/>
    <property type="match status" value="1"/>
</dbReference>
<protein>
    <submittedName>
        <fullName evidence="2">Putative glyoxalase superfamily protein PhnB</fullName>
    </submittedName>
</protein>
<dbReference type="EMBL" id="JACCHJ010000001">
    <property type="protein sequence ID" value="NYK09163.1"/>
    <property type="molecule type" value="Genomic_DNA"/>
</dbReference>
<sequence>MDLAATRIFTDDIDGLVAFYERVTGLAANRIHPLFAELDTPSGKLAIASTQTTAAMGDSGMRAGANHSVCLDFRVDDVDATFDALQRGDVRVVEAPADMPWGNRSLLVADPDGNLVNFFAPLGAR</sequence>
<evidence type="ECO:0000259" key="1">
    <source>
        <dbReference type="PROSITE" id="PS51819"/>
    </source>
</evidence>
<dbReference type="Gene3D" id="3.10.180.10">
    <property type="entry name" value="2,3-Dihydroxybiphenyl 1,2-Dioxygenase, domain 1"/>
    <property type="match status" value="1"/>
</dbReference>